<feature type="compositionally biased region" description="Polar residues" evidence="14">
    <location>
        <begin position="1"/>
        <end position="12"/>
    </location>
</feature>
<dbReference type="FunFam" id="1.20.120.350:FF:000009">
    <property type="entry name" value="Voltage-dependent T-type calcium channel subunit alpha"/>
    <property type="match status" value="1"/>
</dbReference>
<feature type="transmembrane region" description="Helical" evidence="15">
    <location>
        <begin position="190"/>
        <end position="211"/>
    </location>
</feature>
<feature type="compositionally biased region" description="Polar residues" evidence="14">
    <location>
        <begin position="1142"/>
        <end position="1151"/>
    </location>
</feature>
<evidence type="ECO:0000256" key="10">
    <source>
        <dbReference type="ARBA" id="ARBA00023065"/>
    </source>
</evidence>
<feature type="region of interest" description="Disordered" evidence="14">
    <location>
        <begin position="1114"/>
        <end position="1221"/>
    </location>
</feature>
<evidence type="ECO:0000256" key="9">
    <source>
        <dbReference type="ARBA" id="ARBA00022989"/>
    </source>
</evidence>
<feature type="region of interest" description="Disordered" evidence="14">
    <location>
        <begin position="1"/>
        <end position="36"/>
    </location>
</feature>
<evidence type="ECO:0000256" key="8">
    <source>
        <dbReference type="ARBA" id="ARBA00022882"/>
    </source>
</evidence>
<feature type="transmembrane region" description="Helical" evidence="15">
    <location>
        <begin position="289"/>
        <end position="313"/>
    </location>
</feature>
<gene>
    <name evidence="18" type="ORF">CEUSTIGMA_g9944.t1</name>
</gene>
<dbReference type="Pfam" id="PF00520">
    <property type="entry name" value="Ion_trans"/>
    <property type="match status" value="2"/>
</dbReference>
<keyword evidence="2" id="KW-0813">Transport</keyword>
<dbReference type="PANTHER" id="PTHR45628:SF7">
    <property type="entry name" value="VOLTAGE-DEPENDENT CALCIUM CHANNEL TYPE A SUBUNIT ALPHA-1"/>
    <property type="match status" value="1"/>
</dbReference>
<dbReference type="Gene3D" id="1.10.287.70">
    <property type="match status" value="2"/>
</dbReference>
<feature type="domain" description="Ion transport" evidence="16">
    <location>
        <begin position="152"/>
        <end position="456"/>
    </location>
</feature>
<feature type="transmembrane region" description="Helical" evidence="15">
    <location>
        <begin position="623"/>
        <end position="649"/>
    </location>
</feature>
<feature type="transmembrane region" description="Helical" evidence="15">
    <location>
        <begin position="382"/>
        <end position="403"/>
    </location>
</feature>
<dbReference type="Proteomes" id="UP000232323">
    <property type="component" value="Unassembled WGS sequence"/>
</dbReference>
<evidence type="ECO:0000256" key="11">
    <source>
        <dbReference type="ARBA" id="ARBA00023136"/>
    </source>
</evidence>
<dbReference type="GO" id="GO:0008331">
    <property type="term" value="F:high voltage-gated calcium channel activity"/>
    <property type="evidence" value="ECO:0007669"/>
    <property type="project" value="TreeGrafter"/>
</dbReference>
<dbReference type="InterPro" id="IPR050599">
    <property type="entry name" value="VDCC_alpha-1_subunit"/>
</dbReference>
<feature type="transmembrane region" description="Helical" evidence="15">
    <location>
        <begin position="532"/>
        <end position="556"/>
    </location>
</feature>
<comment type="caution">
    <text evidence="18">The sequence shown here is derived from an EMBL/GenBank/DDBJ whole genome shotgun (WGS) entry which is preliminary data.</text>
</comment>
<keyword evidence="8" id="KW-0851">Voltage-gated channel</keyword>
<organism evidence="18 19">
    <name type="scientific">Chlamydomonas eustigma</name>
    <dbReference type="NCBI Taxonomy" id="1157962"/>
    <lineage>
        <taxon>Eukaryota</taxon>
        <taxon>Viridiplantae</taxon>
        <taxon>Chlorophyta</taxon>
        <taxon>core chlorophytes</taxon>
        <taxon>Chlorophyceae</taxon>
        <taxon>CS clade</taxon>
        <taxon>Chlamydomonadales</taxon>
        <taxon>Chlamydomonadaceae</taxon>
        <taxon>Chlamydomonas</taxon>
    </lineage>
</organism>
<evidence type="ECO:0000256" key="12">
    <source>
        <dbReference type="ARBA" id="ARBA00023180"/>
    </source>
</evidence>
<evidence type="ECO:0000259" key="16">
    <source>
        <dbReference type="Pfam" id="PF00520"/>
    </source>
</evidence>
<feature type="transmembrane region" description="Helical" evidence="15">
    <location>
        <begin position="223"/>
        <end position="242"/>
    </location>
</feature>
<keyword evidence="11 15" id="KW-0472">Membrane</keyword>
<dbReference type="STRING" id="1157962.A0A250XHG6"/>
<feature type="compositionally biased region" description="Low complexity" evidence="14">
    <location>
        <begin position="1046"/>
        <end position="1060"/>
    </location>
</feature>
<dbReference type="GO" id="GO:0098703">
    <property type="term" value="P:calcium ion import across plasma membrane"/>
    <property type="evidence" value="ECO:0007669"/>
    <property type="project" value="TreeGrafter"/>
</dbReference>
<dbReference type="InterPro" id="IPR005821">
    <property type="entry name" value="Ion_trans_dom"/>
</dbReference>
<dbReference type="EMBL" id="BEGY01000082">
    <property type="protein sequence ID" value="GAX82517.1"/>
    <property type="molecule type" value="Genomic_DNA"/>
</dbReference>
<evidence type="ECO:0000256" key="14">
    <source>
        <dbReference type="SAM" id="MobiDB-lite"/>
    </source>
</evidence>
<keyword evidence="13" id="KW-0407">Ion channel</keyword>
<evidence type="ECO:0000256" key="13">
    <source>
        <dbReference type="ARBA" id="ARBA00023303"/>
    </source>
</evidence>
<keyword evidence="19" id="KW-1185">Reference proteome</keyword>
<feature type="transmembrane region" description="Helical" evidence="15">
    <location>
        <begin position="568"/>
        <end position="587"/>
    </location>
</feature>
<feature type="transmembrane region" description="Helical" evidence="15">
    <location>
        <begin position="423"/>
        <end position="450"/>
    </location>
</feature>
<accession>A0A250XHG6</accession>
<evidence type="ECO:0000256" key="2">
    <source>
        <dbReference type="ARBA" id="ARBA00022448"/>
    </source>
</evidence>
<keyword evidence="10" id="KW-0406">Ion transport</keyword>
<keyword evidence="3" id="KW-0109">Calcium transport</keyword>
<comment type="subcellular location">
    <subcellularLocation>
        <location evidence="1">Membrane</location>
        <topology evidence="1">Multi-pass membrane protein</topology>
    </subcellularLocation>
</comment>
<dbReference type="PANTHER" id="PTHR45628">
    <property type="entry name" value="VOLTAGE-DEPENDENT CALCIUM CHANNEL TYPE A SUBUNIT ALPHA-1"/>
    <property type="match status" value="1"/>
</dbReference>
<proteinExistence type="predicted"/>
<evidence type="ECO:0000256" key="7">
    <source>
        <dbReference type="ARBA" id="ARBA00022837"/>
    </source>
</evidence>
<reference evidence="18 19" key="1">
    <citation type="submission" date="2017-08" db="EMBL/GenBank/DDBJ databases">
        <title>Acidophilic green algal genome provides insights into adaptation to an acidic environment.</title>
        <authorList>
            <person name="Hirooka S."/>
            <person name="Hirose Y."/>
            <person name="Kanesaki Y."/>
            <person name="Higuchi S."/>
            <person name="Fujiwara T."/>
            <person name="Onuma R."/>
            <person name="Era A."/>
            <person name="Ohbayashi R."/>
            <person name="Uzuka A."/>
            <person name="Nozaki H."/>
            <person name="Yoshikawa H."/>
            <person name="Miyagishima S.Y."/>
        </authorList>
    </citation>
    <scope>NUCLEOTIDE SEQUENCE [LARGE SCALE GENOMIC DNA]</scope>
    <source>
        <strain evidence="18 19">NIES-2499</strain>
    </source>
</reference>
<evidence type="ECO:0008006" key="20">
    <source>
        <dbReference type="Google" id="ProtNLM"/>
    </source>
</evidence>
<feature type="compositionally biased region" description="Polar residues" evidence="14">
    <location>
        <begin position="1071"/>
        <end position="1085"/>
    </location>
</feature>
<feature type="domain" description="Voltage-dependent L-type calcium channel IQ-associated" evidence="17">
    <location>
        <begin position="800"/>
        <end position="853"/>
    </location>
</feature>
<feature type="transmembrane region" description="Helical" evidence="15">
    <location>
        <begin position="752"/>
        <end position="778"/>
    </location>
</feature>
<keyword evidence="9 15" id="KW-1133">Transmembrane helix</keyword>
<keyword evidence="4" id="KW-0107">Calcium channel</keyword>
<evidence type="ECO:0000256" key="6">
    <source>
        <dbReference type="ARBA" id="ARBA00022737"/>
    </source>
</evidence>
<evidence type="ECO:0000313" key="19">
    <source>
        <dbReference type="Proteomes" id="UP000232323"/>
    </source>
</evidence>
<feature type="compositionally biased region" description="Polar residues" evidence="14">
    <location>
        <begin position="1116"/>
        <end position="1135"/>
    </location>
</feature>
<protein>
    <recommendedName>
        <fullName evidence="20">EF-hand domain-containing protein</fullName>
    </recommendedName>
</protein>
<evidence type="ECO:0000256" key="3">
    <source>
        <dbReference type="ARBA" id="ARBA00022568"/>
    </source>
</evidence>
<feature type="transmembrane region" description="Helical" evidence="15">
    <location>
        <begin position="509"/>
        <end position="526"/>
    </location>
</feature>
<evidence type="ECO:0000256" key="5">
    <source>
        <dbReference type="ARBA" id="ARBA00022692"/>
    </source>
</evidence>
<name>A0A250XHG6_9CHLO</name>
<dbReference type="Gene3D" id="1.20.120.350">
    <property type="entry name" value="Voltage-gated potassium channels. Chain C"/>
    <property type="match status" value="2"/>
</dbReference>
<evidence type="ECO:0000313" key="18">
    <source>
        <dbReference type="EMBL" id="GAX82517.1"/>
    </source>
</evidence>
<keyword evidence="5 15" id="KW-0812">Transmembrane</keyword>
<keyword evidence="7" id="KW-0106">Calcium</keyword>
<dbReference type="InterPro" id="IPR027359">
    <property type="entry name" value="Volt_channel_dom_sf"/>
</dbReference>
<feature type="domain" description="Ion transport" evidence="16">
    <location>
        <begin position="506"/>
        <end position="786"/>
    </location>
</feature>
<keyword evidence="12" id="KW-0325">Glycoprotein</keyword>
<feature type="compositionally biased region" description="Polar residues" evidence="14">
    <location>
        <begin position="1015"/>
        <end position="1045"/>
    </location>
</feature>
<dbReference type="GO" id="GO:0005891">
    <property type="term" value="C:voltage-gated calcium channel complex"/>
    <property type="evidence" value="ECO:0007669"/>
    <property type="project" value="TreeGrafter"/>
</dbReference>
<dbReference type="Gene3D" id="1.10.238.10">
    <property type="entry name" value="EF-hand"/>
    <property type="match status" value="1"/>
</dbReference>
<feature type="transmembrane region" description="Helical" evidence="15">
    <location>
        <begin position="151"/>
        <end position="170"/>
    </location>
</feature>
<feature type="compositionally biased region" description="Polar residues" evidence="14">
    <location>
        <begin position="995"/>
        <end position="1006"/>
    </location>
</feature>
<evidence type="ECO:0000256" key="1">
    <source>
        <dbReference type="ARBA" id="ARBA00004141"/>
    </source>
</evidence>
<feature type="region of interest" description="Disordered" evidence="14">
    <location>
        <begin position="67"/>
        <end position="87"/>
    </location>
</feature>
<evidence type="ECO:0000256" key="4">
    <source>
        <dbReference type="ARBA" id="ARBA00022673"/>
    </source>
</evidence>
<dbReference type="SUPFAM" id="SSF81324">
    <property type="entry name" value="Voltage-gated potassium channels"/>
    <property type="match status" value="2"/>
</dbReference>
<feature type="region of interest" description="Disordered" evidence="14">
    <location>
        <begin position="982"/>
        <end position="1093"/>
    </location>
</feature>
<feature type="compositionally biased region" description="Low complexity" evidence="14">
    <location>
        <begin position="1160"/>
        <end position="1171"/>
    </location>
</feature>
<dbReference type="Pfam" id="PF16905">
    <property type="entry name" value="GPHH"/>
    <property type="match status" value="1"/>
</dbReference>
<evidence type="ECO:0000256" key="15">
    <source>
        <dbReference type="SAM" id="Phobius"/>
    </source>
</evidence>
<sequence>MLSNASVVGDETSTLKENFEKLREESTGSAGELRTDSALHGKMLGVSPLARSTGAVDQMDSSVTWTSQLGRGKSEGGMSKHNSGREPLIRTVHRLRTESGFHLQGPISVGSTSRLSSREAPPLETLEGRSLFLLSPTNPVRKFLHKVTSNVYFEYLMLLLIFVSSLELCFDDSSSVPGTTKFAVLHVMDIFFSITFGVEALMKILALGLLFNGKDSYLRNPWNILDMFVVIVNVLVLALDTLTNPNNIIWLRAFRALRALRPLRVATQLDGIRVVVMAMVKSLPAVGEIFLVGALFFYIFAVLGVNLMCGLFFGCYSNGNLLNPAYYKGLGEGINKTWCEADGGIHNITHSYYHDMINVTVPQWQTSTTWGANGQLARFDNLIMALWVLFWMTSLENWSPIMIQAMDITSTDDQPVFNNNIYITFYFIVFIVIGVYFIMNLVIGVAISTFGKMREQLGRSAMLTEVQQEWLTIQRMLATLQLTKKYKRPSGRFRLSVYRVIMTERFEKIMMCIIIANLLPLFMSYQGESDTWAAGLDVVNVVFTSLYVMEMVLKWISIGLPAYFKDHWCQFDAAVVVFSVTGVIMEYVAHDNLTILTLLRTLRVLRIFKLIPKARGLKMMMMTLLWSLPALMNVGAVLLLCMYIFAIIAMNMFGDMKWYGEIDLYANFESFPTAMFTLFRMQTGENWNYVMTACMNLQQCIQVTNDVDIIIPGNTTASVIYRGTYLDTESDALTLSVVPSDLQNNRCSPAPALAAVFFTVYMGLCTFLVLELVVAVIIENIEYQTKIANMAITQKHIEDFCDAWEELDQTSSGFIDAAGMTTVLTRVAPPMGVKGLDCPSRYIQDIVMSCNIPLRNLKIHFMETLHELTGRVAAAPLPIDEEWVIHDKIVQRLPQDKELPKYTTGDYYSALYVKASIKGFLIRSKLNAVHSEHAAGTREVIMSSFNDPASNQPYTDRCPMLTREEKIAMGLTVRDTDCSLKSSAASSRTAREEPSLQSHTSISTGKSKAARVEPSLQSHTRISTGKSKQAADSSSSSPINMTSEGSSSRSIRLSPQQPSPEASAGVAVITDQETSVPNPVAQSSPPLGEERQDWHREVEGGVESGVELSNMAAGSMNRSDSSLITERLSPPSSSDFQRHSRGANTDAQPNHLSPKRDLTSFASSSSSRSTSPAIRLPKLPGSSSSTRQLDAEHLPPLSLKQRLLFPPDTTCSEGGGSVMRA</sequence>
<feature type="compositionally biased region" description="Basic and acidic residues" evidence="14">
    <location>
        <begin position="13"/>
        <end position="26"/>
    </location>
</feature>
<dbReference type="AlphaFoldDB" id="A0A250XHG6"/>
<dbReference type="InterPro" id="IPR031649">
    <property type="entry name" value="GPHH_dom"/>
</dbReference>
<dbReference type="OrthoDB" id="416585at2759"/>
<keyword evidence="6" id="KW-0677">Repeat</keyword>
<evidence type="ECO:0000259" key="17">
    <source>
        <dbReference type="Pfam" id="PF16905"/>
    </source>
</evidence>